<organism evidence="1 2">
    <name type="scientific">Chitinophaga dinghuensis</name>
    <dbReference type="NCBI Taxonomy" id="1539050"/>
    <lineage>
        <taxon>Bacteria</taxon>
        <taxon>Pseudomonadati</taxon>
        <taxon>Bacteroidota</taxon>
        <taxon>Chitinophagia</taxon>
        <taxon>Chitinophagales</taxon>
        <taxon>Chitinophagaceae</taxon>
        <taxon>Chitinophaga</taxon>
    </lineage>
</organism>
<sequence>MSKSFTTESAAGPNTLLYLQGGYHFYMMAPVHTTGDKT</sequence>
<accession>A0A327VL40</accession>
<dbReference type="EMBL" id="QLMA01000009">
    <property type="protein sequence ID" value="RAJ75454.1"/>
    <property type="molecule type" value="Genomic_DNA"/>
</dbReference>
<dbReference type="AlphaFoldDB" id="A0A327VL40"/>
<evidence type="ECO:0000313" key="1">
    <source>
        <dbReference type="EMBL" id="RAJ75454.1"/>
    </source>
</evidence>
<dbReference type="Proteomes" id="UP000249819">
    <property type="component" value="Unassembled WGS sequence"/>
</dbReference>
<comment type="caution">
    <text evidence="1">The sequence shown here is derived from an EMBL/GenBank/DDBJ whole genome shotgun (WGS) entry which is preliminary data.</text>
</comment>
<reference evidence="1 2" key="1">
    <citation type="submission" date="2018-06" db="EMBL/GenBank/DDBJ databases">
        <title>Genomic Encyclopedia of Archaeal and Bacterial Type Strains, Phase II (KMG-II): from individual species to whole genera.</title>
        <authorList>
            <person name="Goeker M."/>
        </authorList>
    </citation>
    <scope>NUCLEOTIDE SEQUENCE [LARGE SCALE GENOMIC DNA]</scope>
    <source>
        <strain evidence="1 2">DSM 29821</strain>
    </source>
</reference>
<proteinExistence type="predicted"/>
<keyword evidence="2" id="KW-1185">Reference proteome</keyword>
<protein>
    <submittedName>
        <fullName evidence="1">Uncharacterized protein</fullName>
    </submittedName>
</protein>
<evidence type="ECO:0000313" key="2">
    <source>
        <dbReference type="Proteomes" id="UP000249819"/>
    </source>
</evidence>
<gene>
    <name evidence="1" type="ORF">CLV59_10968</name>
</gene>
<name>A0A327VL40_9BACT</name>